<protein>
    <submittedName>
        <fullName evidence="3">Glycosyltransferase</fullName>
    </submittedName>
</protein>
<gene>
    <name evidence="3" type="ORF">GN277_15950</name>
</gene>
<sequence length="172" mass="19532">MSKYLVLGVSFNWEKRKGLDVFIELEKRLGLDYKIVLVGADENLAYKIPDRIVKIPRTADQEELARLYSAANVFVNPTREDNFPTVNIEALACGTPVITFHTGGSAEMLDTGSGYCVETDDYNELVDRIVHICENGVFSEEACIKRARQFDRYTKFKEYVDLYDSLLGRETG</sequence>
<reference evidence="3 4" key="1">
    <citation type="submission" date="2019-12" db="EMBL/GenBank/DDBJ databases">
        <title>Sporaefaciens musculi gen. nov., sp. nov., a novel bacterium isolated from the caecum of an obese mouse.</title>
        <authorList>
            <person name="Rasmussen T.S."/>
            <person name="Streidl T."/>
            <person name="Hitch T.C.A."/>
            <person name="Wortmann E."/>
            <person name="Deptula P."/>
            <person name="Hansen M."/>
            <person name="Nielsen D.S."/>
            <person name="Clavel T."/>
            <person name="Vogensen F.K."/>
        </authorList>
    </citation>
    <scope>NUCLEOTIDE SEQUENCE [LARGE SCALE GENOMIC DNA]</scope>
    <source>
        <strain evidence="3 4">WCA-9-b2</strain>
    </source>
</reference>
<keyword evidence="4" id="KW-1185">Reference proteome</keyword>
<name>A0A7X3SJV0_9FIRM</name>
<dbReference type="GO" id="GO:0009103">
    <property type="term" value="P:lipopolysaccharide biosynthetic process"/>
    <property type="evidence" value="ECO:0007669"/>
    <property type="project" value="TreeGrafter"/>
</dbReference>
<dbReference type="SUPFAM" id="SSF53756">
    <property type="entry name" value="UDP-Glycosyltransferase/glycogen phosphorylase"/>
    <property type="match status" value="1"/>
</dbReference>
<feature type="domain" description="Glycosyl transferase family 1" evidence="2">
    <location>
        <begin position="12"/>
        <end position="149"/>
    </location>
</feature>
<dbReference type="Proteomes" id="UP000460412">
    <property type="component" value="Unassembled WGS sequence"/>
</dbReference>
<keyword evidence="1 3" id="KW-0808">Transferase</keyword>
<dbReference type="GO" id="GO:0016757">
    <property type="term" value="F:glycosyltransferase activity"/>
    <property type="evidence" value="ECO:0007669"/>
    <property type="project" value="InterPro"/>
</dbReference>
<accession>A0A7X3SJV0</accession>
<organism evidence="3 4">
    <name type="scientific">Sporofaciens musculi</name>
    <dbReference type="NCBI Taxonomy" id="2681861"/>
    <lineage>
        <taxon>Bacteria</taxon>
        <taxon>Bacillati</taxon>
        <taxon>Bacillota</taxon>
        <taxon>Clostridia</taxon>
        <taxon>Lachnospirales</taxon>
        <taxon>Lachnospiraceae</taxon>
        <taxon>Sporofaciens</taxon>
    </lineage>
</organism>
<dbReference type="RefSeq" id="WP_159751875.1">
    <property type="nucleotide sequence ID" value="NZ_WUQX01000001.1"/>
</dbReference>
<dbReference type="EMBL" id="WUQX01000001">
    <property type="protein sequence ID" value="MXP76824.1"/>
    <property type="molecule type" value="Genomic_DNA"/>
</dbReference>
<dbReference type="Pfam" id="PF00534">
    <property type="entry name" value="Glycos_transf_1"/>
    <property type="match status" value="1"/>
</dbReference>
<dbReference type="Gene3D" id="3.40.50.2000">
    <property type="entry name" value="Glycogen Phosphorylase B"/>
    <property type="match status" value="1"/>
</dbReference>
<dbReference type="InterPro" id="IPR001296">
    <property type="entry name" value="Glyco_trans_1"/>
</dbReference>
<evidence type="ECO:0000313" key="4">
    <source>
        <dbReference type="Proteomes" id="UP000460412"/>
    </source>
</evidence>
<dbReference type="PANTHER" id="PTHR46401:SF2">
    <property type="entry name" value="GLYCOSYLTRANSFERASE WBBK-RELATED"/>
    <property type="match status" value="1"/>
</dbReference>
<dbReference type="AlphaFoldDB" id="A0A7X3SJV0"/>
<proteinExistence type="predicted"/>
<comment type="caution">
    <text evidence="3">The sequence shown here is derived from an EMBL/GenBank/DDBJ whole genome shotgun (WGS) entry which is preliminary data.</text>
</comment>
<evidence type="ECO:0000313" key="3">
    <source>
        <dbReference type="EMBL" id="MXP76824.1"/>
    </source>
</evidence>
<evidence type="ECO:0000259" key="2">
    <source>
        <dbReference type="Pfam" id="PF00534"/>
    </source>
</evidence>
<evidence type="ECO:0000256" key="1">
    <source>
        <dbReference type="ARBA" id="ARBA00022679"/>
    </source>
</evidence>
<dbReference type="PANTHER" id="PTHR46401">
    <property type="entry name" value="GLYCOSYLTRANSFERASE WBBK-RELATED"/>
    <property type="match status" value="1"/>
</dbReference>